<comment type="caution">
    <text evidence="1">The sequence shown here is derived from an EMBL/GenBank/DDBJ whole genome shotgun (WGS) entry which is preliminary data.</text>
</comment>
<reference evidence="1 2" key="1">
    <citation type="submission" date="2020-04" db="EMBL/GenBank/DDBJ databases">
        <title>Rhizobium sp. S-51 isolated from soil.</title>
        <authorList>
            <person name="Dahal R.H."/>
        </authorList>
    </citation>
    <scope>NUCLEOTIDE SEQUENCE [LARGE SCALE GENOMIC DNA]</scope>
    <source>
        <strain evidence="1 2">S-51</strain>
    </source>
</reference>
<dbReference type="EMBL" id="JABBGK010000001">
    <property type="protein sequence ID" value="NML72849.1"/>
    <property type="molecule type" value="Genomic_DNA"/>
</dbReference>
<dbReference type="AlphaFoldDB" id="A0A7Y0ASS9"/>
<accession>A0A7Y0ASS9</accession>
<dbReference type="Proteomes" id="UP000541470">
    <property type="component" value="Unassembled WGS sequence"/>
</dbReference>
<organism evidence="1 2">
    <name type="scientific">Rhizobium terricola</name>
    <dbReference type="NCBI Taxonomy" id="2728849"/>
    <lineage>
        <taxon>Bacteria</taxon>
        <taxon>Pseudomonadati</taxon>
        <taxon>Pseudomonadota</taxon>
        <taxon>Alphaproteobacteria</taxon>
        <taxon>Hyphomicrobiales</taxon>
        <taxon>Rhizobiaceae</taxon>
        <taxon>Rhizobium/Agrobacterium group</taxon>
        <taxon>Rhizobium</taxon>
    </lineage>
</organism>
<dbReference type="InterPro" id="IPR011008">
    <property type="entry name" value="Dimeric_a/b-barrel"/>
</dbReference>
<name>A0A7Y0ASS9_9HYPH</name>
<dbReference type="RefSeq" id="WP_169586678.1">
    <property type="nucleotide sequence ID" value="NZ_JABBGK010000001.1"/>
</dbReference>
<evidence type="ECO:0000313" key="1">
    <source>
        <dbReference type="EMBL" id="NML72849.1"/>
    </source>
</evidence>
<protein>
    <recommendedName>
        <fullName evidence="3">ABM domain-containing protein</fullName>
    </recommendedName>
</protein>
<gene>
    <name evidence="1" type="ORF">HHL25_01795</name>
</gene>
<dbReference type="Gene3D" id="3.30.70.100">
    <property type="match status" value="1"/>
</dbReference>
<sequence length="99" mass="10660">MTPSTILEVVICTVKDDPAAEAARTAAMQAVRRYPGFISWQALTALDLPGTIADIVEWQTHQAAMAAAEKVRTDPAFAPYMQQIASVSVVGHFETTKAI</sequence>
<keyword evidence="2" id="KW-1185">Reference proteome</keyword>
<evidence type="ECO:0000313" key="2">
    <source>
        <dbReference type="Proteomes" id="UP000541470"/>
    </source>
</evidence>
<proteinExistence type="predicted"/>
<evidence type="ECO:0008006" key="3">
    <source>
        <dbReference type="Google" id="ProtNLM"/>
    </source>
</evidence>
<dbReference type="SUPFAM" id="SSF54909">
    <property type="entry name" value="Dimeric alpha+beta barrel"/>
    <property type="match status" value="1"/>
</dbReference>